<evidence type="ECO:0000313" key="1">
    <source>
        <dbReference type="EMBL" id="MFC4852598.1"/>
    </source>
</evidence>
<comment type="caution">
    <text evidence="1">The sequence shown here is derived from an EMBL/GenBank/DDBJ whole genome shotgun (WGS) entry which is preliminary data.</text>
</comment>
<accession>A0ABV9RVG4</accession>
<organism evidence="1 2">
    <name type="scientific">Actinophytocola glycyrrhizae</name>
    <dbReference type="NCBI Taxonomy" id="2044873"/>
    <lineage>
        <taxon>Bacteria</taxon>
        <taxon>Bacillati</taxon>
        <taxon>Actinomycetota</taxon>
        <taxon>Actinomycetes</taxon>
        <taxon>Pseudonocardiales</taxon>
        <taxon>Pseudonocardiaceae</taxon>
    </lineage>
</organism>
<sequence length="278" mass="29734">MDHHHDLLTRAGRVPDGWLAIAREVLAAGDTERLGTLYDALDTGKTRTAPHVFAPAWIGYEEADTAVVTAVVAAAGAQACWATVRDAADRVYLVQAADDLPTITAAAQRALDGLVDTPLVEVFGPGDPLPAYHEHALLAATLLWSRTPAPPVRVARAFDGAGDDGPWFEPGHELVVDPAERKRLLDFLAAGDVVLTADAPLEDVFSGAATVPASLRSDGTWVWSDASRYYLDRHQLAPDTELVRHAVSGSPRARLDPLARHHVRAALTPYPADQEGTS</sequence>
<reference evidence="2" key="1">
    <citation type="journal article" date="2019" name="Int. J. Syst. Evol. Microbiol.">
        <title>The Global Catalogue of Microorganisms (GCM) 10K type strain sequencing project: providing services to taxonomists for standard genome sequencing and annotation.</title>
        <authorList>
            <consortium name="The Broad Institute Genomics Platform"/>
            <consortium name="The Broad Institute Genome Sequencing Center for Infectious Disease"/>
            <person name="Wu L."/>
            <person name="Ma J."/>
        </authorList>
    </citation>
    <scope>NUCLEOTIDE SEQUENCE [LARGE SCALE GENOMIC DNA]</scope>
    <source>
        <strain evidence="2">ZS-22-S1</strain>
    </source>
</reference>
<name>A0ABV9RVG4_9PSEU</name>
<keyword evidence="2" id="KW-1185">Reference proteome</keyword>
<gene>
    <name evidence="1" type="ORF">ACFPCV_03710</name>
</gene>
<protein>
    <submittedName>
        <fullName evidence="1">Uncharacterized protein</fullName>
    </submittedName>
</protein>
<dbReference type="Proteomes" id="UP001595859">
    <property type="component" value="Unassembled WGS sequence"/>
</dbReference>
<proteinExistence type="predicted"/>
<dbReference type="EMBL" id="JBHSIS010000002">
    <property type="protein sequence ID" value="MFC4852598.1"/>
    <property type="molecule type" value="Genomic_DNA"/>
</dbReference>
<dbReference type="RefSeq" id="WP_378054455.1">
    <property type="nucleotide sequence ID" value="NZ_JBHSIS010000002.1"/>
</dbReference>
<evidence type="ECO:0000313" key="2">
    <source>
        <dbReference type="Proteomes" id="UP001595859"/>
    </source>
</evidence>